<name>A0A3A1U2H9_9MICO</name>
<keyword evidence="2" id="KW-1185">Reference proteome</keyword>
<accession>A0A3A1U2H9</accession>
<proteinExistence type="predicted"/>
<gene>
    <name evidence="1" type="ORF">D1781_06695</name>
</gene>
<comment type="caution">
    <text evidence="1">The sequence shown here is derived from an EMBL/GenBank/DDBJ whole genome shotgun (WGS) entry which is preliminary data.</text>
</comment>
<dbReference type="EMBL" id="QXTG01000001">
    <property type="protein sequence ID" value="RIX31054.1"/>
    <property type="molecule type" value="Genomic_DNA"/>
</dbReference>
<reference evidence="2" key="1">
    <citation type="submission" date="2018-09" db="EMBL/GenBank/DDBJ databases">
        <authorList>
            <person name="Kim I."/>
        </authorList>
    </citation>
    <scope>NUCLEOTIDE SEQUENCE [LARGE SCALE GENOMIC DNA]</scope>
    <source>
        <strain evidence="2">DD4a</strain>
    </source>
</reference>
<evidence type="ECO:0000313" key="2">
    <source>
        <dbReference type="Proteomes" id="UP000265742"/>
    </source>
</evidence>
<evidence type="ECO:0000313" key="1">
    <source>
        <dbReference type="EMBL" id="RIX31054.1"/>
    </source>
</evidence>
<dbReference type="AlphaFoldDB" id="A0A3A1U2H9"/>
<protein>
    <submittedName>
        <fullName evidence="1">Uncharacterized protein</fullName>
    </submittedName>
</protein>
<dbReference type="Proteomes" id="UP000265742">
    <property type="component" value="Unassembled WGS sequence"/>
</dbReference>
<sequence length="83" mass="9134">MTAVERTAQALWRQALHEEQAARTIADDREAAAVRKRMRGLARAASVGVRTARLGTTVVVVRVDAAVWHESAATMRRKLAPQD</sequence>
<organism evidence="1 2">
    <name type="scientific">Amnibacterium setariae</name>
    <dbReference type="NCBI Taxonomy" id="2306585"/>
    <lineage>
        <taxon>Bacteria</taxon>
        <taxon>Bacillati</taxon>
        <taxon>Actinomycetota</taxon>
        <taxon>Actinomycetes</taxon>
        <taxon>Micrococcales</taxon>
        <taxon>Microbacteriaceae</taxon>
        <taxon>Amnibacterium</taxon>
    </lineage>
</organism>
<dbReference type="RefSeq" id="WP_119481416.1">
    <property type="nucleotide sequence ID" value="NZ_QXTG01000001.1"/>
</dbReference>